<dbReference type="OrthoDB" id="6515678at2759"/>
<gene>
    <name evidence="1" type="ORF">HPB48_006624</name>
</gene>
<dbReference type="OMA" id="EWHNPLE"/>
<name>A0A9J6GMD7_HAELO</name>
<evidence type="ECO:0000313" key="1">
    <source>
        <dbReference type="EMBL" id="KAH9376539.1"/>
    </source>
</evidence>
<organism evidence="1 2">
    <name type="scientific">Haemaphysalis longicornis</name>
    <name type="common">Bush tick</name>
    <dbReference type="NCBI Taxonomy" id="44386"/>
    <lineage>
        <taxon>Eukaryota</taxon>
        <taxon>Metazoa</taxon>
        <taxon>Ecdysozoa</taxon>
        <taxon>Arthropoda</taxon>
        <taxon>Chelicerata</taxon>
        <taxon>Arachnida</taxon>
        <taxon>Acari</taxon>
        <taxon>Parasitiformes</taxon>
        <taxon>Ixodida</taxon>
        <taxon>Ixodoidea</taxon>
        <taxon>Ixodidae</taxon>
        <taxon>Haemaphysalinae</taxon>
        <taxon>Haemaphysalis</taxon>
    </lineage>
</organism>
<dbReference type="EMBL" id="JABSTR010000008">
    <property type="protein sequence ID" value="KAH9376539.1"/>
    <property type="molecule type" value="Genomic_DNA"/>
</dbReference>
<dbReference type="VEuPathDB" id="VectorBase:HLOH_046748"/>
<dbReference type="AlphaFoldDB" id="A0A9J6GMD7"/>
<comment type="caution">
    <text evidence="1">The sequence shown here is derived from an EMBL/GenBank/DDBJ whole genome shotgun (WGS) entry which is preliminary data.</text>
</comment>
<proteinExistence type="predicted"/>
<reference evidence="1 2" key="1">
    <citation type="journal article" date="2020" name="Cell">
        <title>Large-Scale Comparative Analyses of Tick Genomes Elucidate Their Genetic Diversity and Vector Capacities.</title>
        <authorList>
            <consortium name="Tick Genome and Microbiome Consortium (TIGMIC)"/>
            <person name="Jia N."/>
            <person name="Wang J."/>
            <person name="Shi W."/>
            <person name="Du L."/>
            <person name="Sun Y."/>
            <person name="Zhan W."/>
            <person name="Jiang J.F."/>
            <person name="Wang Q."/>
            <person name="Zhang B."/>
            <person name="Ji P."/>
            <person name="Bell-Sakyi L."/>
            <person name="Cui X.M."/>
            <person name="Yuan T.T."/>
            <person name="Jiang B.G."/>
            <person name="Yang W.F."/>
            <person name="Lam T.T."/>
            <person name="Chang Q.C."/>
            <person name="Ding S.J."/>
            <person name="Wang X.J."/>
            <person name="Zhu J.G."/>
            <person name="Ruan X.D."/>
            <person name="Zhao L."/>
            <person name="Wei J.T."/>
            <person name="Ye R.Z."/>
            <person name="Que T.C."/>
            <person name="Du C.H."/>
            <person name="Zhou Y.H."/>
            <person name="Cheng J.X."/>
            <person name="Dai P.F."/>
            <person name="Guo W.B."/>
            <person name="Han X.H."/>
            <person name="Huang E.J."/>
            <person name="Li L.F."/>
            <person name="Wei W."/>
            <person name="Gao Y.C."/>
            <person name="Liu J.Z."/>
            <person name="Shao H.Z."/>
            <person name="Wang X."/>
            <person name="Wang C.C."/>
            <person name="Yang T.C."/>
            <person name="Huo Q.B."/>
            <person name="Li W."/>
            <person name="Chen H.Y."/>
            <person name="Chen S.E."/>
            <person name="Zhou L.G."/>
            <person name="Ni X.B."/>
            <person name="Tian J.H."/>
            <person name="Sheng Y."/>
            <person name="Liu T."/>
            <person name="Pan Y.S."/>
            <person name="Xia L.Y."/>
            <person name="Li J."/>
            <person name="Zhao F."/>
            <person name="Cao W.C."/>
        </authorList>
    </citation>
    <scope>NUCLEOTIDE SEQUENCE [LARGE SCALE GENOMIC DNA]</scope>
    <source>
        <strain evidence="1">HaeL-2018</strain>
    </source>
</reference>
<dbReference type="Proteomes" id="UP000821853">
    <property type="component" value="Unassembled WGS sequence"/>
</dbReference>
<keyword evidence="2" id="KW-1185">Reference proteome</keyword>
<sequence length="213" mass="24312">MRIITYPAHPTLQGSSVERDTTPDLTITRNSSNSVWRNTGHDLVSDHYVVETLIQDGPTLPSTRCHNLVGGDVFRSLSDANLPDTLEDLDDWTAKLLEQRDGAAKTVPEQAHLDVVDSRLLHLWEAKEGLVRRLQRQKHNRPLRRRLAKLNQDISKHATNLTNQHWNSLCDRMEGNMNVPQTWDILRGLLNPEKKERTKNEMITFLPNSSGSE</sequence>
<evidence type="ECO:0000313" key="2">
    <source>
        <dbReference type="Proteomes" id="UP000821853"/>
    </source>
</evidence>
<protein>
    <submittedName>
        <fullName evidence="1">Uncharacterized protein</fullName>
    </submittedName>
</protein>
<accession>A0A9J6GMD7</accession>